<evidence type="ECO:0000313" key="1">
    <source>
        <dbReference type="EMBL" id="AUS04751.1"/>
    </source>
</evidence>
<proteinExistence type="predicted"/>
<organism evidence="1 2">
    <name type="scientific">Pseudotamlana carrageenivorans</name>
    <dbReference type="NCBI Taxonomy" id="2069432"/>
    <lineage>
        <taxon>Bacteria</taxon>
        <taxon>Pseudomonadati</taxon>
        <taxon>Bacteroidota</taxon>
        <taxon>Flavobacteriia</taxon>
        <taxon>Flavobacteriales</taxon>
        <taxon>Flavobacteriaceae</taxon>
        <taxon>Pseudotamlana</taxon>
    </lineage>
</organism>
<evidence type="ECO:0000313" key="2">
    <source>
        <dbReference type="Proteomes" id="UP000236592"/>
    </source>
</evidence>
<dbReference type="InterPro" id="IPR025366">
    <property type="entry name" value="DUF4270"/>
</dbReference>
<dbReference type="PROSITE" id="PS51257">
    <property type="entry name" value="PROKAR_LIPOPROTEIN"/>
    <property type="match status" value="1"/>
</dbReference>
<name>A0A2I7SFS1_9FLAO</name>
<dbReference type="OrthoDB" id="1466062at2"/>
<gene>
    <name evidence="1" type="ORF">C1A40_04350</name>
</gene>
<dbReference type="Pfam" id="PF14092">
    <property type="entry name" value="DUF4270"/>
    <property type="match status" value="1"/>
</dbReference>
<protein>
    <recommendedName>
        <fullName evidence="3">DUF4270 domain-containing protein</fullName>
    </recommendedName>
</protein>
<evidence type="ECO:0008006" key="3">
    <source>
        <dbReference type="Google" id="ProtNLM"/>
    </source>
</evidence>
<reference evidence="2" key="1">
    <citation type="submission" date="2018-01" db="EMBL/GenBank/DDBJ databases">
        <title>Complete genome of Tamlana sp. UJ94.</title>
        <authorList>
            <person name="Jung J."/>
            <person name="Chung D."/>
            <person name="Bae S.S."/>
            <person name="Baek K."/>
        </authorList>
    </citation>
    <scope>NUCLEOTIDE SEQUENCE [LARGE SCALE GENOMIC DNA]</scope>
    <source>
        <strain evidence="2">UJ94</strain>
    </source>
</reference>
<sequence length="570" mass="62997">MKKTIKSLQYPIVFLLLVGAFISCDKDFNVIESDVLGDENANFNTKATLWPLVGYNKKLDSLQINNLGITGSNGSGGNLLGVFNDPAYGLTTASIVSQIVPNKLSPEFGENPVIDSVVFKIPYYSTIVDYDDDNNPEYKLDSLYGKSNAPIKLTVYRSNYFLRDFDPNSTENQAQNYFSNGRSTVNTALNGTSVITFDDHIVDATTPIYSEPKFIPSNEGIITTIGEDDDKVSTNESPALRVKLNNDYWKTTIIDKEGDPVLSSSNNFKNYFRGLYIKAEAIGTDGAMLLLNLSAANANITMYYTSGEEESRSQDTYTLNFSGNILNTFINNYNIPLTNGDKTLGDDKLYLKGTEGSMAVVELFSGKVDCDGDGVVDTDAIDCFKQTYRKLDEDGNYVKDPLTNRYELKKLINEAQLVVSEDDNLPTGGVEDYHTYDRIYAYNIKTNNPTLDYSIGDATTNQSDPLNSKIVSLGQRSEDGIFKIRLTQHLNNILFTDSIAEDTPTKIGLVLSTNVNYTDTGIILDSGDEVTEVPRASIISPRGTIIQGSTANIPEEKRLKLRIFSSEAKE</sequence>
<dbReference type="RefSeq" id="WP_102994829.1">
    <property type="nucleotide sequence ID" value="NZ_CP025938.1"/>
</dbReference>
<dbReference type="AlphaFoldDB" id="A0A2I7SFS1"/>
<dbReference type="EMBL" id="CP025938">
    <property type="protein sequence ID" value="AUS04751.1"/>
    <property type="molecule type" value="Genomic_DNA"/>
</dbReference>
<keyword evidence="2" id="KW-1185">Reference proteome</keyword>
<dbReference type="KEGG" id="taj:C1A40_04350"/>
<dbReference type="Proteomes" id="UP000236592">
    <property type="component" value="Chromosome"/>
</dbReference>
<accession>A0A2I7SFS1</accession>